<proteinExistence type="predicted"/>
<organism evidence="1">
    <name type="scientific">Anguilla anguilla</name>
    <name type="common">European freshwater eel</name>
    <name type="synonym">Muraena anguilla</name>
    <dbReference type="NCBI Taxonomy" id="7936"/>
    <lineage>
        <taxon>Eukaryota</taxon>
        <taxon>Metazoa</taxon>
        <taxon>Chordata</taxon>
        <taxon>Craniata</taxon>
        <taxon>Vertebrata</taxon>
        <taxon>Euteleostomi</taxon>
        <taxon>Actinopterygii</taxon>
        <taxon>Neopterygii</taxon>
        <taxon>Teleostei</taxon>
        <taxon>Anguilliformes</taxon>
        <taxon>Anguillidae</taxon>
        <taxon>Anguilla</taxon>
    </lineage>
</organism>
<dbReference type="EMBL" id="GBXM01062058">
    <property type="protein sequence ID" value="JAH46519.1"/>
    <property type="molecule type" value="Transcribed_RNA"/>
</dbReference>
<evidence type="ECO:0000313" key="1">
    <source>
        <dbReference type="EMBL" id="JAH46519.1"/>
    </source>
</evidence>
<name>A0A0E9SYU4_ANGAN</name>
<reference evidence="1" key="1">
    <citation type="submission" date="2014-11" db="EMBL/GenBank/DDBJ databases">
        <authorList>
            <person name="Amaro Gonzalez C."/>
        </authorList>
    </citation>
    <scope>NUCLEOTIDE SEQUENCE</scope>
</reference>
<sequence>MLNVRDVKYQISHVVGAKCIQNTYTIIIVRNQQRTH</sequence>
<protein>
    <submittedName>
        <fullName evidence="1">Uncharacterized protein</fullName>
    </submittedName>
</protein>
<reference evidence="1" key="2">
    <citation type="journal article" date="2015" name="Fish Shellfish Immunol.">
        <title>Early steps in the European eel (Anguilla anguilla)-Vibrio vulnificus interaction in the gills: Role of the RtxA13 toxin.</title>
        <authorList>
            <person name="Callol A."/>
            <person name="Pajuelo D."/>
            <person name="Ebbesson L."/>
            <person name="Teles M."/>
            <person name="MacKenzie S."/>
            <person name="Amaro C."/>
        </authorList>
    </citation>
    <scope>NUCLEOTIDE SEQUENCE</scope>
</reference>
<accession>A0A0E9SYU4</accession>
<dbReference type="AlphaFoldDB" id="A0A0E9SYU4"/>